<feature type="compositionally biased region" description="Basic and acidic residues" evidence="1">
    <location>
        <begin position="53"/>
        <end position="62"/>
    </location>
</feature>
<name>A0AAD1WMC0_PELCU</name>
<evidence type="ECO:0000256" key="1">
    <source>
        <dbReference type="SAM" id="MobiDB-lite"/>
    </source>
</evidence>
<dbReference type="EMBL" id="OW240919">
    <property type="protein sequence ID" value="CAH2313188.1"/>
    <property type="molecule type" value="Genomic_DNA"/>
</dbReference>
<feature type="region of interest" description="Disordered" evidence="1">
    <location>
        <begin position="50"/>
        <end position="70"/>
    </location>
</feature>
<organism evidence="3 4">
    <name type="scientific">Pelobates cultripes</name>
    <name type="common">Western spadefoot toad</name>
    <dbReference type="NCBI Taxonomy" id="61616"/>
    <lineage>
        <taxon>Eukaryota</taxon>
        <taxon>Metazoa</taxon>
        <taxon>Chordata</taxon>
        <taxon>Craniata</taxon>
        <taxon>Vertebrata</taxon>
        <taxon>Euteleostomi</taxon>
        <taxon>Amphibia</taxon>
        <taxon>Batrachia</taxon>
        <taxon>Anura</taxon>
        <taxon>Pelobatoidea</taxon>
        <taxon>Pelobatidae</taxon>
        <taxon>Pelobates</taxon>
    </lineage>
</organism>
<reference evidence="3" key="1">
    <citation type="submission" date="2022-03" db="EMBL/GenBank/DDBJ databases">
        <authorList>
            <person name="Alioto T."/>
            <person name="Alioto T."/>
            <person name="Gomez Garrido J."/>
        </authorList>
    </citation>
    <scope>NUCLEOTIDE SEQUENCE</scope>
</reference>
<keyword evidence="4" id="KW-1185">Reference proteome</keyword>
<protein>
    <submittedName>
        <fullName evidence="3">Uncharacterized protein</fullName>
    </submittedName>
</protein>
<dbReference type="Proteomes" id="UP001295444">
    <property type="component" value="Chromosome 01"/>
</dbReference>
<evidence type="ECO:0000313" key="3">
    <source>
        <dbReference type="EMBL" id="CAH2313188.1"/>
    </source>
</evidence>
<accession>A0AAD1WMC0</accession>
<dbReference type="Proteomes" id="UP001295444">
    <property type="component" value="Chromosome 08"/>
</dbReference>
<dbReference type="AlphaFoldDB" id="A0AAD1WMC0"/>
<evidence type="ECO:0000313" key="2">
    <source>
        <dbReference type="EMBL" id="CAH2223559.1"/>
    </source>
</evidence>
<evidence type="ECO:0000313" key="4">
    <source>
        <dbReference type="Proteomes" id="UP001295444"/>
    </source>
</evidence>
<dbReference type="EMBL" id="OW240912">
    <property type="protein sequence ID" value="CAH2223559.1"/>
    <property type="molecule type" value="Genomic_DNA"/>
</dbReference>
<proteinExistence type="predicted"/>
<sequence length="70" mass="8303">MIFARKYPVIGHMTGSRKLRLRLKTYWNARETPSADPEVFEETQYNVTGSWRSDSRNPEVNRKKSQRAFL</sequence>
<gene>
    <name evidence="2" type="ORF">PECUL_23A027961</name>
    <name evidence="3" type="ORF">PECUL_23A060951</name>
</gene>